<accession>A0A963YQ44</accession>
<reference evidence="2" key="1">
    <citation type="journal article" date="2021" name="Microorganisms">
        <title>Acidisoma silvae sp. nov. and Acidisomacellulosilytica sp. nov., Two Acidophilic Bacteria Isolated from Decaying Wood, Hydrolyzing Cellulose and Producing Poly-3-hydroxybutyrate.</title>
        <authorList>
            <person name="Mieszkin S."/>
            <person name="Pouder E."/>
            <person name="Uroz S."/>
            <person name="Simon-Colin C."/>
            <person name="Alain K."/>
        </authorList>
    </citation>
    <scope>NUCLEOTIDE SEQUENCE</scope>
    <source>
        <strain evidence="2">HW T2.11</strain>
    </source>
</reference>
<dbReference type="Pfam" id="PF07969">
    <property type="entry name" value="Amidohydro_3"/>
    <property type="match status" value="1"/>
</dbReference>
<dbReference type="InterPro" id="IPR013108">
    <property type="entry name" value="Amidohydro_3"/>
</dbReference>
<dbReference type="InterPro" id="IPR051781">
    <property type="entry name" value="Metallo-dep_Hydrolase"/>
</dbReference>
<dbReference type="Proteomes" id="UP000708298">
    <property type="component" value="Unassembled WGS sequence"/>
</dbReference>
<evidence type="ECO:0000259" key="1">
    <source>
        <dbReference type="Pfam" id="PF07969"/>
    </source>
</evidence>
<dbReference type="GO" id="GO:0016810">
    <property type="term" value="F:hydrolase activity, acting on carbon-nitrogen (but not peptide) bonds"/>
    <property type="evidence" value="ECO:0007669"/>
    <property type="project" value="InterPro"/>
</dbReference>
<reference evidence="2" key="2">
    <citation type="submission" date="2021-01" db="EMBL/GenBank/DDBJ databases">
        <authorList>
            <person name="Mieszkin S."/>
            <person name="Pouder E."/>
            <person name="Alain K."/>
        </authorList>
    </citation>
    <scope>NUCLEOTIDE SEQUENCE</scope>
    <source>
        <strain evidence="2">HW T2.11</strain>
    </source>
</reference>
<dbReference type="RefSeq" id="WP_227320409.1">
    <property type="nucleotide sequence ID" value="NZ_JAESVB010000002.1"/>
</dbReference>
<sequence length="379" mass="40378">MGVETVFTGGRIVLDDDVLNGSLAVAGTRIAAIDAGASALSAAIDLDGDLLIPGLIDLHTDNLERQVLPRATARWPSRSAMIAHDAQCAVAGVTTVFDSFCVGDLGFQEERTRTFVDGVADMDELSAAGLLKSEHLLHLRCELPAPDMEALFLPYADHARLALVSLMDHSPGVGQWGDVEKYRDLLRRDGLTEEEVETKLAQQRASRAQWRAHNRKVVLDKMQGRAIALASHDDRTLEDVAENVADGIRIAEFPVTMLAAQAAQSYGMTTIAGAPNVVRGGSHSGNVAAADLLRAGAVDAFASDYVPAAMLEAAIMATTVAGLSLPQAIALVTDHPARMANLADRGRIAPGLQADLVRVRLYDGVPIVRGVWRQGERVA</sequence>
<dbReference type="AlphaFoldDB" id="A0A963YQ44"/>
<dbReference type="EMBL" id="JAESVB010000002">
    <property type="protein sequence ID" value="MCB8874746.1"/>
    <property type="molecule type" value="Genomic_DNA"/>
</dbReference>
<dbReference type="EC" id="3.6.1.63" evidence="2"/>
<dbReference type="PANTHER" id="PTHR43135:SF3">
    <property type="entry name" value="ALPHA-D-RIBOSE 1-METHYLPHOSPHONATE 5-TRIPHOSPHATE DIPHOSPHATASE"/>
    <property type="match status" value="1"/>
</dbReference>
<dbReference type="InterPro" id="IPR011059">
    <property type="entry name" value="Metal-dep_hydrolase_composite"/>
</dbReference>
<dbReference type="GO" id="GO:0019700">
    <property type="term" value="P:organic phosphonate catabolic process"/>
    <property type="evidence" value="ECO:0007669"/>
    <property type="project" value="InterPro"/>
</dbReference>
<dbReference type="NCBIfam" id="TIGR02318">
    <property type="entry name" value="phosphono_phnM"/>
    <property type="match status" value="1"/>
</dbReference>
<gene>
    <name evidence="2" type="ORF">ASILVAE211_06090</name>
</gene>
<dbReference type="SUPFAM" id="SSF51556">
    <property type="entry name" value="Metallo-dependent hydrolases"/>
    <property type="match status" value="1"/>
</dbReference>
<protein>
    <submittedName>
        <fullName evidence="2">Alpha-D-ribose 1-methylphosphonate 5-triphosphate diphosphatase</fullName>
        <ecNumber evidence="2">3.6.1.63</ecNumber>
    </submittedName>
</protein>
<comment type="caution">
    <text evidence="2">The sequence shown here is derived from an EMBL/GenBank/DDBJ whole genome shotgun (WGS) entry which is preliminary data.</text>
</comment>
<feature type="domain" description="Amidohydrolase 3" evidence="1">
    <location>
        <begin position="287"/>
        <end position="359"/>
    </location>
</feature>
<dbReference type="Gene3D" id="3.20.20.140">
    <property type="entry name" value="Metal-dependent hydrolases"/>
    <property type="match status" value="2"/>
</dbReference>
<keyword evidence="3" id="KW-1185">Reference proteome</keyword>
<dbReference type="InterPro" id="IPR032466">
    <property type="entry name" value="Metal_Hydrolase"/>
</dbReference>
<name>A0A963YQ44_9PROT</name>
<dbReference type="SUPFAM" id="SSF51338">
    <property type="entry name" value="Composite domain of metallo-dependent hydrolases"/>
    <property type="match status" value="1"/>
</dbReference>
<organism evidence="2 3">
    <name type="scientific">Acidisoma silvae</name>
    <dbReference type="NCBI Taxonomy" id="2802396"/>
    <lineage>
        <taxon>Bacteria</taxon>
        <taxon>Pseudomonadati</taxon>
        <taxon>Pseudomonadota</taxon>
        <taxon>Alphaproteobacteria</taxon>
        <taxon>Acetobacterales</taxon>
        <taxon>Acidocellaceae</taxon>
        <taxon>Acidisoma</taxon>
    </lineage>
</organism>
<dbReference type="NCBIfam" id="NF011990">
    <property type="entry name" value="PRK15446.2-6"/>
    <property type="match status" value="1"/>
</dbReference>
<dbReference type="NCBIfam" id="NF011984">
    <property type="entry name" value="PRK15446.1-5"/>
    <property type="match status" value="1"/>
</dbReference>
<evidence type="ECO:0000313" key="2">
    <source>
        <dbReference type="EMBL" id="MCB8874746.1"/>
    </source>
</evidence>
<proteinExistence type="predicted"/>
<dbReference type="PIRSF" id="PIRSF038971">
    <property type="entry name" value="PhnM"/>
    <property type="match status" value="1"/>
</dbReference>
<dbReference type="PANTHER" id="PTHR43135">
    <property type="entry name" value="ALPHA-D-RIBOSE 1-METHYLPHOSPHONATE 5-TRIPHOSPHATE DIPHOSPHATASE"/>
    <property type="match status" value="1"/>
</dbReference>
<evidence type="ECO:0000313" key="3">
    <source>
        <dbReference type="Proteomes" id="UP000708298"/>
    </source>
</evidence>
<dbReference type="Gene3D" id="2.30.40.10">
    <property type="entry name" value="Urease, subunit C, domain 1"/>
    <property type="match status" value="1"/>
</dbReference>
<keyword evidence="2" id="KW-0378">Hydrolase</keyword>
<dbReference type="InterPro" id="IPR012696">
    <property type="entry name" value="PhnM"/>
</dbReference>